<protein>
    <submittedName>
        <fullName evidence="2">CoA transferase</fullName>
    </submittedName>
</protein>
<dbReference type="InterPro" id="IPR044855">
    <property type="entry name" value="CoA-Trfase_III_dom3_sf"/>
</dbReference>
<dbReference type="AlphaFoldDB" id="A0A8E1VUD9"/>
<keyword evidence="1 2" id="KW-0808">Transferase</keyword>
<dbReference type="GO" id="GO:0008410">
    <property type="term" value="F:CoA-transferase activity"/>
    <property type="evidence" value="ECO:0007669"/>
    <property type="project" value="TreeGrafter"/>
</dbReference>
<evidence type="ECO:0000256" key="1">
    <source>
        <dbReference type="ARBA" id="ARBA00022679"/>
    </source>
</evidence>
<gene>
    <name evidence="2" type="ORF">H5411_04755</name>
</gene>
<dbReference type="InterPro" id="IPR023606">
    <property type="entry name" value="CoA-Trfase_III_dom_1_sf"/>
</dbReference>
<dbReference type="RefSeq" id="WP_167756557.1">
    <property type="nucleotide sequence ID" value="NZ_JACJHR010000004.1"/>
</dbReference>
<dbReference type="InterPro" id="IPR003673">
    <property type="entry name" value="CoA-Trfase_fam_III"/>
</dbReference>
<dbReference type="Gene3D" id="3.40.50.10540">
    <property type="entry name" value="Crotonobetainyl-coa:carnitine coa-transferase, domain 1"/>
    <property type="match status" value="1"/>
</dbReference>
<evidence type="ECO:0000313" key="3">
    <source>
        <dbReference type="Proteomes" id="UP000550260"/>
    </source>
</evidence>
<reference evidence="2 3" key="1">
    <citation type="submission" date="2020-08" db="EMBL/GenBank/DDBJ databases">
        <title>Amycolatopsis echigonensis JCM 21831.</title>
        <authorList>
            <person name="Tedsree N."/>
            <person name="Kuncharoen N."/>
            <person name="Likhitwitayawuid K."/>
            <person name="Tanasupawat S."/>
        </authorList>
    </citation>
    <scope>NUCLEOTIDE SEQUENCE [LARGE SCALE GENOMIC DNA]</scope>
    <source>
        <strain evidence="2 3">JCM 21831</strain>
    </source>
</reference>
<dbReference type="Proteomes" id="UP000550260">
    <property type="component" value="Unassembled WGS sequence"/>
</dbReference>
<comment type="caution">
    <text evidence="2">The sequence shown here is derived from an EMBL/GenBank/DDBJ whole genome shotgun (WGS) entry which is preliminary data.</text>
</comment>
<dbReference type="InterPro" id="IPR050483">
    <property type="entry name" value="CoA-transferase_III_domain"/>
</dbReference>
<dbReference type="EMBL" id="JACJHR010000004">
    <property type="protein sequence ID" value="MBB2498445.1"/>
    <property type="molecule type" value="Genomic_DNA"/>
</dbReference>
<dbReference type="SUPFAM" id="SSF89796">
    <property type="entry name" value="CoA-transferase family III (CaiB/BaiF)"/>
    <property type="match status" value="1"/>
</dbReference>
<dbReference type="Pfam" id="PF02515">
    <property type="entry name" value="CoA_transf_3"/>
    <property type="match status" value="1"/>
</dbReference>
<dbReference type="Gene3D" id="3.30.1540.10">
    <property type="entry name" value="formyl-coa transferase, domain 3"/>
    <property type="match status" value="1"/>
</dbReference>
<sequence length="399" mass="42004">MRPARPARDAGPLAGIRVLDLTRVLSGPYATMALGDLGADVVKVEKPGSGDDAREITPKVNGLSHYFASLNRNKRSVELDLSSAEGRELFFALCAEADVVVQNFRHGQAAAWGIGYEDVRGRNPRAVYCSISGFGETGELAGKPSFDVVGQAMSGAMSLNGEPDGPPLKFGIPLGDLAVGSDAVRGILAALVRRSVTGEGAHVEVNLFASLLALTTYHASNYLCTGRVPMRLGNSHHAAPFGVFAVEDGHVAIAAWNDKFWRKLCTALDLPGLADDDRFKRYSDRQVHRAECDAAVAEVAARHTRAALIRRLEAHDVPCGPVLDVAEAVELARSISPGLIAGVDSPHAGHLEMVGSPVVFDGRAAAVAVPPPALGQHNEEILGRVAASAPRANAEGKIA</sequence>
<dbReference type="PANTHER" id="PTHR48207:SF3">
    <property type="entry name" value="SUCCINATE--HYDROXYMETHYLGLUTARATE COA-TRANSFERASE"/>
    <property type="match status" value="1"/>
</dbReference>
<dbReference type="PANTHER" id="PTHR48207">
    <property type="entry name" value="SUCCINATE--HYDROXYMETHYLGLUTARATE COA-TRANSFERASE"/>
    <property type="match status" value="1"/>
</dbReference>
<name>A0A8E1VUD9_9PSEU</name>
<organism evidence="2 3">
    <name type="scientific">Amycolatopsis echigonensis</name>
    <dbReference type="NCBI Taxonomy" id="2576905"/>
    <lineage>
        <taxon>Bacteria</taxon>
        <taxon>Bacillati</taxon>
        <taxon>Actinomycetota</taxon>
        <taxon>Actinomycetes</taxon>
        <taxon>Pseudonocardiales</taxon>
        <taxon>Pseudonocardiaceae</taxon>
        <taxon>Amycolatopsis</taxon>
    </lineage>
</organism>
<evidence type="ECO:0000313" key="2">
    <source>
        <dbReference type="EMBL" id="MBB2498445.1"/>
    </source>
</evidence>
<proteinExistence type="predicted"/>
<accession>A0A8E1VUD9</accession>